<comment type="caution">
    <text evidence="2">The sequence shown here is derived from an EMBL/GenBank/DDBJ whole genome shotgun (WGS) entry which is preliminary data.</text>
</comment>
<reference evidence="3" key="1">
    <citation type="journal article" date="2019" name="Int. J. Syst. Evol. Microbiol.">
        <title>The Global Catalogue of Microorganisms (GCM) 10K type strain sequencing project: providing services to taxonomists for standard genome sequencing and annotation.</title>
        <authorList>
            <consortium name="The Broad Institute Genomics Platform"/>
            <consortium name="The Broad Institute Genome Sequencing Center for Infectious Disease"/>
            <person name="Wu L."/>
            <person name="Ma J."/>
        </authorList>
    </citation>
    <scope>NUCLEOTIDE SEQUENCE [LARGE SCALE GENOMIC DNA]</scope>
    <source>
        <strain evidence="3">JCM 14560</strain>
    </source>
</reference>
<accession>A0ABP5M4J3</accession>
<feature type="domain" description="DUF6879" evidence="1">
    <location>
        <begin position="6"/>
        <end position="170"/>
    </location>
</feature>
<protein>
    <recommendedName>
        <fullName evidence="1">DUF6879 domain-containing protein</fullName>
    </recommendedName>
</protein>
<evidence type="ECO:0000259" key="1">
    <source>
        <dbReference type="Pfam" id="PF21806"/>
    </source>
</evidence>
<dbReference type="Proteomes" id="UP001422759">
    <property type="component" value="Unassembled WGS sequence"/>
</dbReference>
<evidence type="ECO:0000313" key="2">
    <source>
        <dbReference type="EMBL" id="GAA2157156.1"/>
    </source>
</evidence>
<dbReference type="RefSeq" id="WP_344469186.1">
    <property type="nucleotide sequence ID" value="NZ_BAAANT010000057.1"/>
</dbReference>
<proteinExistence type="predicted"/>
<dbReference type="InterPro" id="IPR049244">
    <property type="entry name" value="DUF6879"/>
</dbReference>
<name>A0ABP5M4J3_9ACTN</name>
<dbReference type="EMBL" id="BAAANT010000057">
    <property type="protein sequence ID" value="GAA2157156.1"/>
    <property type="molecule type" value="Genomic_DNA"/>
</dbReference>
<sequence length="172" mass="19824">MATAVREQLAKAKHSAVHLEMRDSYMLDDPEFIAWQQGRRLDPADRESWWRSWLDVVTEATGRGVVMRRLRVVSEPVTDYIRYEYDVTFPNVAAGEDVRWLPRSRAGDLLLPGLDGWVMDGRVVILHHFTGEGQWAPGKMEVREDANLAARYLTAYEAAWERATPHAEYRPV</sequence>
<evidence type="ECO:0000313" key="3">
    <source>
        <dbReference type="Proteomes" id="UP001422759"/>
    </source>
</evidence>
<keyword evidence="3" id="KW-1185">Reference proteome</keyword>
<organism evidence="2 3">
    <name type="scientific">Kitasatospora kazusensis</name>
    <dbReference type="NCBI Taxonomy" id="407974"/>
    <lineage>
        <taxon>Bacteria</taxon>
        <taxon>Bacillati</taxon>
        <taxon>Actinomycetota</taxon>
        <taxon>Actinomycetes</taxon>
        <taxon>Kitasatosporales</taxon>
        <taxon>Streptomycetaceae</taxon>
        <taxon>Kitasatospora</taxon>
    </lineage>
</organism>
<gene>
    <name evidence="2" type="ORF">GCM10009760_59020</name>
</gene>
<dbReference type="Pfam" id="PF21806">
    <property type="entry name" value="DUF6879"/>
    <property type="match status" value="1"/>
</dbReference>